<dbReference type="InterPro" id="IPR019489">
    <property type="entry name" value="Clp_ATPase_C"/>
</dbReference>
<dbReference type="KEGG" id="ahg:AHOG_20450"/>
<dbReference type="Pfam" id="PF10431">
    <property type="entry name" value="ClpB_D2-small"/>
    <property type="match status" value="1"/>
</dbReference>
<keyword evidence="3" id="KW-0547">Nucleotide-binding</keyword>
<protein>
    <submittedName>
        <fullName evidence="3">ATP-dependent Clp protease ATP-binding subunit ClpX</fullName>
    </submittedName>
</protein>
<dbReference type="Pfam" id="PF06689">
    <property type="entry name" value="zf-C4_ClpX"/>
    <property type="match status" value="1"/>
</dbReference>
<dbReference type="Pfam" id="PF07724">
    <property type="entry name" value="AAA_2"/>
    <property type="match status" value="1"/>
</dbReference>
<gene>
    <name evidence="3" type="primary">clpX2</name>
    <name evidence="3" type="ORF">AHOG_20450</name>
</gene>
<dbReference type="InterPro" id="IPR003959">
    <property type="entry name" value="ATPase_AAA_core"/>
</dbReference>
<dbReference type="SMART" id="SM00382">
    <property type="entry name" value="AAA"/>
    <property type="match status" value="1"/>
</dbReference>
<dbReference type="GO" id="GO:0046983">
    <property type="term" value="F:protein dimerization activity"/>
    <property type="evidence" value="ECO:0007669"/>
    <property type="project" value="UniProtKB-UniRule"/>
</dbReference>
<evidence type="ECO:0000313" key="4">
    <source>
        <dbReference type="Proteomes" id="UP000204221"/>
    </source>
</evidence>
<feature type="binding site" evidence="1">
    <location>
        <position position="37"/>
    </location>
    <ligand>
        <name>Zn(2+)</name>
        <dbReference type="ChEBI" id="CHEBI:29105"/>
    </ligand>
</feature>
<dbReference type="InterPro" id="IPR038366">
    <property type="entry name" value="Znf_CppX_C4_sf"/>
</dbReference>
<keyword evidence="3" id="KW-0378">Hydrolase</keyword>
<dbReference type="SMART" id="SM00994">
    <property type="entry name" value="zf-C4_ClpX"/>
    <property type="match status" value="1"/>
</dbReference>
<dbReference type="GO" id="GO:0008233">
    <property type="term" value="F:peptidase activity"/>
    <property type="evidence" value="ECO:0007669"/>
    <property type="project" value="UniProtKB-KW"/>
</dbReference>
<dbReference type="Gene3D" id="1.10.8.60">
    <property type="match status" value="1"/>
</dbReference>
<keyword evidence="3" id="KW-0067">ATP-binding</keyword>
<accession>A0A221W8N6</accession>
<keyword evidence="1" id="KW-0862">Zinc</keyword>
<dbReference type="SMART" id="SM01086">
    <property type="entry name" value="ClpB_D2-small"/>
    <property type="match status" value="1"/>
</dbReference>
<dbReference type="GO" id="GO:0016887">
    <property type="term" value="F:ATP hydrolysis activity"/>
    <property type="evidence" value="ECO:0007669"/>
    <property type="project" value="InterPro"/>
</dbReference>
<dbReference type="InterPro" id="IPR010603">
    <property type="entry name" value="Znf_CppX_C4"/>
</dbReference>
<keyword evidence="1" id="KW-0479">Metal-binding</keyword>
<feature type="compositionally biased region" description="Acidic residues" evidence="2">
    <location>
        <begin position="48"/>
        <end position="59"/>
    </location>
</feature>
<evidence type="ECO:0000256" key="1">
    <source>
        <dbReference type="PROSITE-ProRule" id="PRU01250"/>
    </source>
</evidence>
<dbReference type="Gene3D" id="3.40.50.300">
    <property type="entry name" value="P-loop containing nucleotide triphosphate hydrolases"/>
    <property type="match status" value="1"/>
</dbReference>
<organism evidence="3 4">
    <name type="scientific">Actinoalloteichus hoggarensis</name>
    <dbReference type="NCBI Taxonomy" id="1470176"/>
    <lineage>
        <taxon>Bacteria</taxon>
        <taxon>Bacillati</taxon>
        <taxon>Actinomycetota</taxon>
        <taxon>Actinomycetes</taxon>
        <taxon>Pseudonocardiales</taxon>
        <taxon>Pseudonocardiaceae</taxon>
        <taxon>Actinoalloteichus</taxon>
    </lineage>
</organism>
<feature type="binding site" evidence="1">
    <location>
        <position position="34"/>
    </location>
    <ligand>
        <name>Zn(2+)</name>
        <dbReference type="ChEBI" id="CHEBI:29105"/>
    </ligand>
</feature>
<reference evidence="3 4" key="1">
    <citation type="submission" date="2017-07" db="EMBL/GenBank/DDBJ databases">
        <title>Complete genome sequence of Actinoalloteichus hoggarensis DSM 45943, type strain of Actinoalloteichus hoggarensis.</title>
        <authorList>
            <person name="Ruckert C."/>
            <person name="Nouioui I."/>
            <person name="Willmese J."/>
            <person name="van Wezel G."/>
            <person name="Klenk H.-P."/>
            <person name="Kalinowski J."/>
            <person name="Zotchev S.B."/>
        </authorList>
    </citation>
    <scope>NUCLEOTIDE SEQUENCE [LARGE SCALE GENOMIC DNA]</scope>
    <source>
        <strain evidence="3 4">DSM 45943</strain>
    </source>
</reference>
<feature type="binding site" evidence="1">
    <location>
        <position position="14"/>
    </location>
    <ligand>
        <name>Zn(2+)</name>
        <dbReference type="ChEBI" id="CHEBI:29105"/>
    </ligand>
</feature>
<dbReference type="GO" id="GO:0005524">
    <property type="term" value="F:ATP binding"/>
    <property type="evidence" value="ECO:0007669"/>
    <property type="project" value="UniProtKB-KW"/>
</dbReference>
<feature type="region of interest" description="Disordered" evidence="2">
    <location>
        <begin position="422"/>
        <end position="442"/>
    </location>
</feature>
<dbReference type="SUPFAM" id="SSF52540">
    <property type="entry name" value="P-loop containing nucleoside triphosphate hydrolases"/>
    <property type="match status" value="1"/>
</dbReference>
<dbReference type="InterPro" id="IPR059188">
    <property type="entry name" value="Znf_CLPX-like"/>
</dbReference>
<dbReference type="OrthoDB" id="9804062at2"/>
<evidence type="ECO:0000256" key="2">
    <source>
        <dbReference type="SAM" id="MobiDB-lite"/>
    </source>
</evidence>
<dbReference type="PANTHER" id="PTHR48102:SF7">
    <property type="entry name" value="ATP-DEPENDENT CLP PROTEASE ATP-BINDING SUBUNIT CLPX-LIKE, MITOCHONDRIAL"/>
    <property type="match status" value="1"/>
</dbReference>
<sequence>MSETDERRPTCSFCGRSRRQVRRLLAGPVGVAICDGCVEQCTELLADDDVTSPEPEPDVEAAAYAEPATRPTGALPRPMEVHALLDEYVIGQDQAKRVLSIAVCHHYRRLAARSVPVGRHAVPDDTVELGKSDVLLIGPTGSGKTYLAQTLARVLDVPFAMADATALTAAGYVGEDVESMAAALLRAADHDVARAETGIIYLDEVDKIARRGSHPSSTRDVSGEGVQHALLSMLSGRTVEVPLHGAPGAGAGRIPLDLSNVLFILGGAFAGLDRIIQARSGGGGFGFDVGSRSRRVWAEARTEVLPADLQEFGLIPEFVGRLPVVSMLEPLDVPALARALTVPRNALISQYRRLFALDGVLLEFTEGAVHAVAEQALRRGTGARAARAVLEEVLLDPMYEVPSRTDVSRVVITRDAVLDKADARRRSSASPDVPGGMRERSA</sequence>
<dbReference type="RefSeq" id="WP_093944651.1">
    <property type="nucleotide sequence ID" value="NZ_CP022521.1"/>
</dbReference>
<dbReference type="GO" id="GO:0051603">
    <property type="term" value="P:proteolysis involved in protein catabolic process"/>
    <property type="evidence" value="ECO:0007669"/>
    <property type="project" value="TreeGrafter"/>
</dbReference>
<comment type="similarity">
    <text evidence="1">Belongs to the ClpX chaperone family.</text>
</comment>
<keyword evidence="3" id="KW-0645">Protease</keyword>
<proteinExistence type="inferred from homology"/>
<dbReference type="InterPro" id="IPR050052">
    <property type="entry name" value="ATP-dep_Clp_protease_ClpX"/>
</dbReference>
<dbReference type="GO" id="GO:0009376">
    <property type="term" value="C:HslUV protease complex"/>
    <property type="evidence" value="ECO:0007669"/>
    <property type="project" value="TreeGrafter"/>
</dbReference>
<dbReference type="Proteomes" id="UP000204221">
    <property type="component" value="Chromosome"/>
</dbReference>
<keyword evidence="1" id="KW-0143">Chaperone</keyword>
<dbReference type="EMBL" id="CP022521">
    <property type="protein sequence ID" value="ASO21707.1"/>
    <property type="molecule type" value="Genomic_DNA"/>
</dbReference>
<evidence type="ECO:0000313" key="3">
    <source>
        <dbReference type="EMBL" id="ASO21707.1"/>
    </source>
</evidence>
<dbReference type="AlphaFoldDB" id="A0A221W8N6"/>
<feature type="binding site" evidence="1">
    <location>
        <position position="11"/>
    </location>
    <ligand>
        <name>Zn(2+)</name>
        <dbReference type="ChEBI" id="CHEBI:29105"/>
    </ligand>
</feature>
<dbReference type="InterPro" id="IPR004487">
    <property type="entry name" value="Clp_protease_ATP-bd_su_ClpX"/>
</dbReference>
<dbReference type="GO" id="GO:0008270">
    <property type="term" value="F:zinc ion binding"/>
    <property type="evidence" value="ECO:0007669"/>
    <property type="project" value="UniProtKB-UniRule"/>
</dbReference>
<dbReference type="GO" id="GO:0051082">
    <property type="term" value="F:unfolded protein binding"/>
    <property type="evidence" value="ECO:0007669"/>
    <property type="project" value="UniProtKB-UniRule"/>
</dbReference>
<dbReference type="InterPro" id="IPR027417">
    <property type="entry name" value="P-loop_NTPase"/>
</dbReference>
<dbReference type="SUPFAM" id="SSF57716">
    <property type="entry name" value="Glucocorticoid receptor-like (DNA-binding domain)"/>
    <property type="match status" value="1"/>
</dbReference>
<dbReference type="PROSITE" id="PS51902">
    <property type="entry name" value="CLPX_ZB"/>
    <property type="match status" value="1"/>
</dbReference>
<dbReference type="GO" id="GO:0140662">
    <property type="term" value="F:ATP-dependent protein folding chaperone"/>
    <property type="evidence" value="ECO:0007669"/>
    <property type="project" value="InterPro"/>
</dbReference>
<dbReference type="NCBIfam" id="TIGR00382">
    <property type="entry name" value="clpX"/>
    <property type="match status" value="1"/>
</dbReference>
<name>A0A221W8N6_9PSEU</name>
<dbReference type="FunFam" id="1.10.8.60:FF:000002">
    <property type="entry name" value="ATP-dependent Clp protease ATP-binding subunit ClpX"/>
    <property type="match status" value="1"/>
</dbReference>
<dbReference type="GO" id="GO:0051301">
    <property type="term" value="P:cell division"/>
    <property type="evidence" value="ECO:0007669"/>
    <property type="project" value="TreeGrafter"/>
</dbReference>
<dbReference type="NCBIfam" id="NF003745">
    <property type="entry name" value="PRK05342.1"/>
    <property type="match status" value="1"/>
</dbReference>
<dbReference type="Gene3D" id="6.20.220.10">
    <property type="entry name" value="ClpX chaperone, C4-type zinc finger domain"/>
    <property type="match status" value="1"/>
</dbReference>
<dbReference type="PANTHER" id="PTHR48102">
    <property type="entry name" value="ATP-DEPENDENT CLP PROTEASE ATP-BINDING SUBUNIT CLPX-LIKE, MITOCHONDRIAL-RELATED"/>
    <property type="match status" value="1"/>
</dbReference>
<keyword evidence="4" id="KW-1185">Reference proteome</keyword>
<feature type="region of interest" description="Disordered" evidence="2">
    <location>
        <begin position="48"/>
        <end position="75"/>
    </location>
</feature>
<dbReference type="InterPro" id="IPR003593">
    <property type="entry name" value="AAA+_ATPase"/>
</dbReference>